<gene>
    <name evidence="3" type="ORF">SAMN05443637_10337</name>
</gene>
<evidence type="ECO:0000259" key="1">
    <source>
        <dbReference type="Pfam" id="PF02625"/>
    </source>
</evidence>
<dbReference type="STRING" id="1848.SAMN05443637_10337"/>
<sequence>MTRADVLSQVAALRTKREPFVLATVVRAERPTSAKPGDCALVLADGTVDGFVGGACAESTVRLESLRLLAAGESGLLRITPRAGSETLEEGVRTVGNPCLSGGTLEIFLEAMIPPALVLVHGEAPVARALVRVGTALDWDVRTVTDPAAPIPVDTAAVVVASHGRDETPVLAAALKATVPYVALVASRRRAEGVRAELAALGVPQEDLDRVHAPAGLDIGARTAPEIALSVFAEIIGERPRVTGHACEASHEHHATAEPEVAIDPVCGMQVAITPTALSAQHTSETVYFCGSGCRRAFLDDPGRFRS</sequence>
<dbReference type="RefSeq" id="WP_073455605.1">
    <property type="nucleotide sequence ID" value="NZ_FRAP01000003.1"/>
</dbReference>
<dbReference type="Pfam" id="PF13478">
    <property type="entry name" value="XdhC_C"/>
    <property type="match status" value="1"/>
</dbReference>
<feature type="domain" description="XdhC- CoxI" evidence="1">
    <location>
        <begin position="14"/>
        <end position="79"/>
    </location>
</feature>
<evidence type="ECO:0000259" key="2">
    <source>
        <dbReference type="Pfam" id="PF13478"/>
    </source>
</evidence>
<organism evidence="3 4">
    <name type="scientific">Pseudonocardia thermophila</name>
    <dbReference type="NCBI Taxonomy" id="1848"/>
    <lineage>
        <taxon>Bacteria</taxon>
        <taxon>Bacillati</taxon>
        <taxon>Actinomycetota</taxon>
        <taxon>Actinomycetes</taxon>
        <taxon>Pseudonocardiales</taxon>
        <taxon>Pseudonocardiaceae</taxon>
        <taxon>Pseudonocardia</taxon>
    </lineage>
</organism>
<dbReference type="PANTHER" id="PTHR30388:SF6">
    <property type="entry name" value="XANTHINE DEHYDROGENASE SUBUNIT A-RELATED"/>
    <property type="match status" value="1"/>
</dbReference>
<dbReference type="OrthoDB" id="5242066at2"/>
<dbReference type="EMBL" id="FRAP01000003">
    <property type="protein sequence ID" value="SHK14008.1"/>
    <property type="molecule type" value="Genomic_DNA"/>
</dbReference>
<feature type="domain" description="XdhC Rossmann" evidence="2">
    <location>
        <begin position="118"/>
        <end position="235"/>
    </location>
</feature>
<dbReference type="InterPro" id="IPR003777">
    <property type="entry name" value="XdhC_CoxI"/>
</dbReference>
<evidence type="ECO:0000313" key="3">
    <source>
        <dbReference type="EMBL" id="SHK14008.1"/>
    </source>
</evidence>
<dbReference type="Proteomes" id="UP000184363">
    <property type="component" value="Unassembled WGS sequence"/>
</dbReference>
<proteinExistence type="predicted"/>
<dbReference type="PANTHER" id="PTHR30388">
    <property type="entry name" value="ALDEHYDE OXIDOREDUCTASE MOLYBDENUM COFACTOR ASSEMBLY PROTEIN"/>
    <property type="match status" value="1"/>
</dbReference>
<dbReference type="InterPro" id="IPR052698">
    <property type="entry name" value="MoCofactor_Util/Proc"/>
</dbReference>
<accession>A0A1M6Q1C5</accession>
<reference evidence="3 4" key="1">
    <citation type="submission" date="2016-11" db="EMBL/GenBank/DDBJ databases">
        <authorList>
            <person name="Jaros S."/>
            <person name="Januszkiewicz K."/>
            <person name="Wedrychowicz H."/>
        </authorList>
    </citation>
    <scope>NUCLEOTIDE SEQUENCE [LARGE SCALE GENOMIC DNA]</scope>
    <source>
        <strain evidence="3 4">DSM 43832</strain>
    </source>
</reference>
<dbReference type="Gene3D" id="3.40.50.720">
    <property type="entry name" value="NAD(P)-binding Rossmann-like Domain"/>
    <property type="match status" value="1"/>
</dbReference>
<name>A0A1M6Q1C5_PSETH</name>
<evidence type="ECO:0000313" key="4">
    <source>
        <dbReference type="Proteomes" id="UP000184363"/>
    </source>
</evidence>
<dbReference type="AlphaFoldDB" id="A0A1M6Q1C5"/>
<protein>
    <submittedName>
        <fullName evidence="3">Xanthine dehydrogenase accessory factor</fullName>
    </submittedName>
</protein>
<dbReference type="InterPro" id="IPR027051">
    <property type="entry name" value="XdhC_Rossmann_dom"/>
</dbReference>
<keyword evidence="4" id="KW-1185">Reference proteome</keyword>
<dbReference type="Pfam" id="PF02625">
    <property type="entry name" value="XdhC_CoxI"/>
    <property type="match status" value="1"/>
</dbReference>